<dbReference type="Proteomes" id="UP000019116">
    <property type="component" value="Chromosome 1B"/>
</dbReference>
<reference evidence="9" key="1">
    <citation type="submission" date="2018-08" db="EMBL/GenBank/DDBJ databases">
        <authorList>
            <person name="Rossello M."/>
        </authorList>
    </citation>
    <scope>NUCLEOTIDE SEQUENCE [LARGE SCALE GENOMIC DNA]</scope>
    <source>
        <strain evidence="9">cv. Chinese Spring</strain>
    </source>
</reference>
<dbReference type="EnsemblPlants" id="TraesCS1B02G000300.1">
    <property type="protein sequence ID" value="TraesCS1B02G000300.1"/>
    <property type="gene ID" value="TraesCS1B02G000300"/>
</dbReference>
<dbReference type="Pfam" id="PF00931">
    <property type="entry name" value="NB-ARC"/>
    <property type="match status" value="1"/>
</dbReference>
<evidence type="ECO:0000259" key="8">
    <source>
        <dbReference type="Pfam" id="PF18052"/>
    </source>
</evidence>
<evidence type="ECO:0000256" key="5">
    <source>
        <dbReference type="ARBA" id="ARBA00022821"/>
    </source>
</evidence>
<evidence type="ECO:0000259" key="7">
    <source>
        <dbReference type="Pfam" id="PF00931"/>
    </source>
</evidence>
<dbReference type="CDD" id="cd14798">
    <property type="entry name" value="RX-CC_like"/>
    <property type="match status" value="1"/>
</dbReference>
<dbReference type="Gene3D" id="1.20.5.4130">
    <property type="match status" value="1"/>
</dbReference>
<dbReference type="InterPro" id="IPR002182">
    <property type="entry name" value="NB-ARC"/>
</dbReference>
<dbReference type="SUPFAM" id="SSF52540">
    <property type="entry name" value="P-loop containing nucleoside triphosphate hydrolases"/>
    <property type="match status" value="1"/>
</dbReference>
<organism evidence="9">
    <name type="scientific">Triticum aestivum</name>
    <name type="common">Wheat</name>
    <dbReference type="NCBI Taxonomy" id="4565"/>
    <lineage>
        <taxon>Eukaryota</taxon>
        <taxon>Viridiplantae</taxon>
        <taxon>Streptophyta</taxon>
        <taxon>Embryophyta</taxon>
        <taxon>Tracheophyta</taxon>
        <taxon>Spermatophyta</taxon>
        <taxon>Magnoliopsida</taxon>
        <taxon>Liliopsida</taxon>
        <taxon>Poales</taxon>
        <taxon>Poaceae</taxon>
        <taxon>BOP clade</taxon>
        <taxon>Pooideae</taxon>
        <taxon>Triticodae</taxon>
        <taxon>Triticeae</taxon>
        <taxon>Triticinae</taxon>
        <taxon>Triticum</taxon>
    </lineage>
</organism>
<keyword evidence="5" id="KW-0611">Plant defense</keyword>
<dbReference type="InterPro" id="IPR038005">
    <property type="entry name" value="RX-like_CC"/>
</dbReference>
<dbReference type="SMR" id="A0A3B5YPI3"/>
<sequence>MEAAMIPLIKKLGSLLAGECNLEKRVRKRVESLITELKMMHAVLRKIGAKPAEQFDEHVLIWAGKVRDLSYHMEDAVDNFVVRVEDHGHDGGSTNMRNKVKKFLKKATKLFTKGKALHQISDDIEEAQRLAKELGDLRQRYMIEAHANSSGDAIDPRLKAVYKDVTELVGIDHVRDELIKKLCDSNERSKEHLQTMSIVGFGGLGKTTLAKAVYDKIKVLFDSVVFVSVSRKPDMTKIFKKILYELDENKYATINEAARDDGQLLDELRKFLQDKIYFQRILR</sequence>
<dbReference type="Gene3D" id="3.40.50.300">
    <property type="entry name" value="P-loop containing nucleotide triphosphate hydrolases"/>
    <property type="match status" value="1"/>
</dbReference>
<dbReference type="Pfam" id="PF18052">
    <property type="entry name" value="Rx_N"/>
    <property type="match status" value="1"/>
</dbReference>
<feature type="domain" description="Disease resistance N-terminal" evidence="8">
    <location>
        <begin position="5"/>
        <end position="93"/>
    </location>
</feature>
<evidence type="ECO:0000256" key="1">
    <source>
        <dbReference type="ARBA" id="ARBA00008894"/>
    </source>
</evidence>
<evidence type="ECO:0000256" key="3">
    <source>
        <dbReference type="ARBA" id="ARBA00022737"/>
    </source>
</evidence>
<dbReference type="PANTHER" id="PTHR19338:SF21">
    <property type="entry name" value="OS10G0124400 PROTEIN"/>
    <property type="match status" value="1"/>
</dbReference>
<dbReference type="GO" id="GO:0006952">
    <property type="term" value="P:defense response"/>
    <property type="evidence" value="ECO:0007669"/>
    <property type="project" value="UniProtKB-KW"/>
</dbReference>
<comment type="similarity">
    <text evidence="1">Belongs to the disease resistance NB-LRR family.</text>
</comment>
<dbReference type="Gramene" id="TraesCS1B03G0000800.1">
    <property type="protein sequence ID" value="TraesCS1B03G0000800.1.CDS"/>
    <property type="gene ID" value="TraesCS1B03G0000800"/>
</dbReference>
<dbReference type="AlphaFoldDB" id="A0A3B5YPI3"/>
<keyword evidence="10" id="KW-1185">Reference proteome</keyword>
<reference evidence="9" key="2">
    <citation type="submission" date="2018-10" db="UniProtKB">
        <authorList>
            <consortium name="EnsemblPlants"/>
        </authorList>
    </citation>
    <scope>IDENTIFICATION</scope>
</reference>
<evidence type="ECO:0000256" key="6">
    <source>
        <dbReference type="SAM" id="Coils"/>
    </source>
</evidence>
<dbReference type="PANTHER" id="PTHR19338">
    <property type="entry name" value="TRANSLOCASE OF INNER MITOCHONDRIAL MEMBRANE 13 HOMOLOG"/>
    <property type="match status" value="1"/>
</dbReference>
<dbReference type="InterPro" id="IPR027417">
    <property type="entry name" value="P-loop_NTPase"/>
</dbReference>
<evidence type="ECO:0000256" key="2">
    <source>
        <dbReference type="ARBA" id="ARBA00022614"/>
    </source>
</evidence>
<dbReference type="InterPro" id="IPR041118">
    <property type="entry name" value="Rx_N"/>
</dbReference>
<protein>
    <recommendedName>
        <fullName evidence="11">Rx N-terminal domain-containing protein</fullName>
    </recommendedName>
</protein>
<keyword evidence="6" id="KW-0175">Coiled coil</keyword>
<evidence type="ECO:0000313" key="9">
    <source>
        <dbReference type="EnsemblPlants" id="TraesCS1B02G000300.1"/>
    </source>
</evidence>
<evidence type="ECO:0000256" key="4">
    <source>
        <dbReference type="ARBA" id="ARBA00022741"/>
    </source>
</evidence>
<dbReference type="PaxDb" id="4565-Traes_1BS_A62DD03BF.1"/>
<dbReference type="GO" id="GO:0043531">
    <property type="term" value="F:ADP binding"/>
    <property type="evidence" value="ECO:0007669"/>
    <property type="project" value="InterPro"/>
</dbReference>
<dbReference type="Gramene" id="TraesWEE_scaffold_019495_01G000100.1">
    <property type="protein sequence ID" value="TraesWEE_scaffold_019495_01G000100.1"/>
    <property type="gene ID" value="TraesWEE_scaffold_019495_01G000100"/>
</dbReference>
<evidence type="ECO:0008006" key="11">
    <source>
        <dbReference type="Google" id="ProtNLM"/>
    </source>
</evidence>
<name>A0A3B5YPI3_WHEAT</name>
<evidence type="ECO:0000313" key="10">
    <source>
        <dbReference type="Proteomes" id="UP000019116"/>
    </source>
</evidence>
<keyword evidence="4" id="KW-0547">Nucleotide-binding</keyword>
<keyword evidence="2" id="KW-0433">Leucine-rich repeat</keyword>
<dbReference type="OMA" id="LEMMYSV"/>
<keyword evidence="3" id="KW-0677">Repeat</keyword>
<feature type="coiled-coil region" evidence="6">
    <location>
        <begin position="117"/>
        <end position="144"/>
    </location>
</feature>
<proteinExistence type="inferred from homology"/>
<feature type="domain" description="NB-ARC" evidence="7">
    <location>
        <begin position="176"/>
        <end position="277"/>
    </location>
</feature>
<dbReference type="Gramene" id="TraesRN1B0100000800.1">
    <property type="protein sequence ID" value="TraesRN1B0100000800.1"/>
    <property type="gene ID" value="TraesRN1B0100000800"/>
</dbReference>
<dbReference type="Gramene" id="TraesCS1B02G000300.1">
    <property type="protein sequence ID" value="TraesCS1B02G000300.1"/>
    <property type="gene ID" value="TraesCS1B02G000300"/>
</dbReference>
<accession>A0A3B5YPI3</accession>